<proteinExistence type="predicted"/>
<dbReference type="STRING" id="947013.SAMN04488109_1156"/>
<sequence>MLSFVVALGVVHAAKAENPKLSIEYQLSDKDVVFTIQYQNPTSDTLVFWIQNWRLILLKDPKVKFRGFPYMSKLANYTFFLDKSIDLLNQLSDEEYYSSINGEMASVCMKKLDPKETFVVEIVSKNEDLIGFIKKESFKITSILSYAKITDLRKNGSFSEALCVDSNLLKLEDLPITGNGLNEIRTWDFAFSERVINPLIPYHNYGDGFHLYIVRQVPVSRVH</sequence>
<protein>
    <submittedName>
        <fullName evidence="1">Uncharacterized protein</fullName>
    </submittedName>
</protein>
<reference evidence="1 2" key="1">
    <citation type="submission" date="2016-11" db="EMBL/GenBank/DDBJ databases">
        <authorList>
            <person name="Jaros S."/>
            <person name="Januszkiewicz K."/>
            <person name="Wedrychowicz H."/>
        </authorList>
    </citation>
    <scope>NUCLEOTIDE SEQUENCE [LARGE SCALE GENOMIC DNA]</scope>
    <source>
        <strain evidence="1 2">DSM 24574</strain>
    </source>
</reference>
<dbReference type="AlphaFoldDB" id="A0A1M5LDI5"/>
<organism evidence="1 2">
    <name type="scientific">Chryseolinea serpens</name>
    <dbReference type="NCBI Taxonomy" id="947013"/>
    <lineage>
        <taxon>Bacteria</taxon>
        <taxon>Pseudomonadati</taxon>
        <taxon>Bacteroidota</taxon>
        <taxon>Cytophagia</taxon>
        <taxon>Cytophagales</taxon>
        <taxon>Fulvivirgaceae</taxon>
        <taxon>Chryseolinea</taxon>
    </lineage>
</organism>
<gene>
    <name evidence="1" type="ORF">SAMN04488109_1156</name>
</gene>
<dbReference type="Proteomes" id="UP000184212">
    <property type="component" value="Unassembled WGS sequence"/>
</dbReference>
<keyword evidence="2" id="KW-1185">Reference proteome</keyword>
<accession>A0A1M5LDI5</accession>
<dbReference type="EMBL" id="FQWQ01000001">
    <property type="protein sequence ID" value="SHG63172.1"/>
    <property type="molecule type" value="Genomic_DNA"/>
</dbReference>
<name>A0A1M5LDI5_9BACT</name>
<evidence type="ECO:0000313" key="2">
    <source>
        <dbReference type="Proteomes" id="UP000184212"/>
    </source>
</evidence>
<evidence type="ECO:0000313" key="1">
    <source>
        <dbReference type="EMBL" id="SHG63172.1"/>
    </source>
</evidence>